<sequence>MSARLREILVVDDNVADTFLHRETLQTMCVADCIVEAPHGQAALELLTERRAHAAALPELILLDVNMPVMDGWEFLNQAGADKLLDQSAIVMLRATSILSPQSIQADTPRQPDAWLDKPLEAAAVTRVIDALLPPPAAA</sequence>
<dbReference type="Pfam" id="PF00072">
    <property type="entry name" value="Response_reg"/>
    <property type="match status" value="1"/>
</dbReference>
<feature type="domain" description="Response regulatory" evidence="2">
    <location>
        <begin position="7"/>
        <end position="133"/>
    </location>
</feature>
<accession>A0A363ULG6</accession>
<protein>
    <recommendedName>
        <fullName evidence="2">Response regulatory domain-containing protein</fullName>
    </recommendedName>
</protein>
<keyword evidence="1" id="KW-0597">Phosphoprotein</keyword>
<gene>
    <name evidence="3" type="ORF">DEH80_08255</name>
</gene>
<evidence type="ECO:0000259" key="2">
    <source>
        <dbReference type="PROSITE" id="PS50110"/>
    </source>
</evidence>
<dbReference type="GO" id="GO:0000160">
    <property type="term" value="P:phosphorelay signal transduction system"/>
    <property type="evidence" value="ECO:0007669"/>
    <property type="project" value="InterPro"/>
</dbReference>
<dbReference type="InterPro" id="IPR052048">
    <property type="entry name" value="ST_Response_Regulator"/>
</dbReference>
<organism evidence="3 4">
    <name type="scientific">Abyssibacter profundi</name>
    <dbReference type="NCBI Taxonomy" id="2182787"/>
    <lineage>
        <taxon>Bacteria</taxon>
        <taxon>Pseudomonadati</taxon>
        <taxon>Pseudomonadota</taxon>
        <taxon>Gammaproteobacteria</taxon>
        <taxon>Chromatiales</taxon>
        <taxon>Oceanococcaceae</taxon>
        <taxon>Abyssibacter</taxon>
    </lineage>
</organism>
<dbReference type="EMBL" id="QEQK01000006">
    <property type="protein sequence ID" value="PWN56251.1"/>
    <property type="molecule type" value="Genomic_DNA"/>
</dbReference>
<evidence type="ECO:0000256" key="1">
    <source>
        <dbReference type="PROSITE-ProRule" id="PRU00169"/>
    </source>
</evidence>
<proteinExistence type="predicted"/>
<keyword evidence="4" id="KW-1185">Reference proteome</keyword>
<feature type="modified residue" description="4-aspartylphosphate" evidence="1">
    <location>
        <position position="64"/>
    </location>
</feature>
<dbReference type="InterPro" id="IPR011006">
    <property type="entry name" value="CheY-like_superfamily"/>
</dbReference>
<dbReference type="OrthoDB" id="9793549at2"/>
<dbReference type="Gene3D" id="3.40.50.2300">
    <property type="match status" value="1"/>
</dbReference>
<evidence type="ECO:0000313" key="4">
    <source>
        <dbReference type="Proteomes" id="UP000251800"/>
    </source>
</evidence>
<comment type="caution">
    <text evidence="3">The sequence shown here is derived from an EMBL/GenBank/DDBJ whole genome shotgun (WGS) entry which is preliminary data.</text>
</comment>
<dbReference type="RefSeq" id="WP_109720022.1">
    <property type="nucleotide sequence ID" value="NZ_QEQK01000006.1"/>
</dbReference>
<dbReference type="Proteomes" id="UP000251800">
    <property type="component" value="Unassembled WGS sequence"/>
</dbReference>
<reference evidence="3 4" key="1">
    <citation type="submission" date="2018-05" db="EMBL/GenBank/DDBJ databases">
        <title>Abyssibacter profundi OUC007T gen. nov., sp. nov, a marine bacterium isolated from seawater of the Mariana Trench.</title>
        <authorList>
            <person name="Zhou S."/>
        </authorList>
    </citation>
    <scope>NUCLEOTIDE SEQUENCE [LARGE SCALE GENOMIC DNA]</scope>
    <source>
        <strain evidence="3 4">OUC007</strain>
    </source>
</reference>
<name>A0A363ULG6_9GAMM</name>
<dbReference type="PANTHER" id="PTHR43228">
    <property type="entry name" value="TWO-COMPONENT RESPONSE REGULATOR"/>
    <property type="match status" value="1"/>
</dbReference>
<dbReference type="InterPro" id="IPR001789">
    <property type="entry name" value="Sig_transdc_resp-reg_receiver"/>
</dbReference>
<evidence type="ECO:0000313" key="3">
    <source>
        <dbReference type="EMBL" id="PWN56251.1"/>
    </source>
</evidence>
<dbReference type="SUPFAM" id="SSF52172">
    <property type="entry name" value="CheY-like"/>
    <property type="match status" value="1"/>
</dbReference>
<dbReference type="SMART" id="SM00448">
    <property type="entry name" value="REC"/>
    <property type="match status" value="1"/>
</dbReference>
<dbReference type="PANTHER" id="PTHR43228:SF1">
    <property type="entry name" value="TWO-COMPONENT RESPONSE REGULATOR ARR22"/>
    <property type="match status" value="1"/>
</dbReference>
<dbReference type="PROSITE" id="PS50110">
    <property type="entry name" value="RESPONSE_REGULATORY"/>
    <property type="match status" value="1"/>
</dbReference>
<dbReference type="AlphaFoldDB" id="A0A363ULG6"/>